<keyword evidence="1" id="KW-0812">Transmembrane</keyword>
<feature type="transmembrane region" description="Helical" evidence="1">
    <location>
        <begin position="104"/>
        <end position="121"/>
    </location>
</feature>
<reference evidence="2" key="1">
    <citation type="journal article" date="2010" name="Science">
        <title>Plasticity of animal genome architecture unmasked by rapid evolution of a pelagic tunicate.</title>
        <authorList>
            <person name="Denoeud F."/>
            <person name="Henriet S."/>
            <person name="Mungpakdee S."/>
            <person name="Aury J.M."/>
            <person name="Da Silva C."/>
            <person name="Brinkmann H."/>
            <person name="Mikhaleva J."/>
            <person name="Olsen L.C."/>
            <person name="Jubin C."/>
            <person name="Canestro C."/>
            <person name="Bouquet J.M."/>
            <person name="Danks G."/>
            <person name="Poulain J."/>
            <person name="Campsteijn C."/>
            <person name="Adamski M."/>
            <person name="Cross I."/>
            <person name="Yadetie F."/>
            <person name="Muffato M."/>
            <person name="Louis A."/>
            <person name="Butcher S."/>
            <person name="Tsagkogeorga G."/>
            <person name="Konrad A."/>
            <person name="Singh S."/>
            <person name="Jensen M.F."/>
            <person name="Cong E.H."/>
            <person name="Eikeseth-Otteraa H."/>
            <person name="Noel B."/>
            <person name="Anthouard V."/>
            <person name="Porcel B.M."/>
            <person name="Kachouri-Lafond R."/>
            <person name="Nishino A."/>
            <person name="Ugolini M."/>
            <person name="Chourrout P."/>
            <person name="Nishida H."/>
            <person name="Aasland R."/>
            <person name="Huzurbazar S."/>
            <person name="Westhof E."/>
            <person name="Delsuc F."/>
            <person name="Lehrach H."/>
            <person name="Reinhardt R."/>
            <person name="Weissenbach J."/>
            <person name="Roy S.W."/>
            <person name="Artiguenave F."/>
            <person name="Postlethwait J.H."/>
            <person name="Manak J.R."/>
            <person name="Thompson E.M."/>
            <person name="Jaillon O."/>
            <person name="Du Pasquier L."/>
            <person name="Boudinot P."/>
            <person name="Liberles D.A."/>
            <person name="Volff J.N."/>
            <person name="Philippe H."/>
            <person name="Lenhard B."/>
            <person name="Roest Crollius H."/>
            <person name="Wincker P."/>
            <person name="Chourrout D."/>
        </authorList>
    </citation>
    <scope>NUCLEOTIDE SEQUENCE [LARGE SCALE GENOMIC DNA]</scope>
</reference>
<dbReference type="AlphaFoldDB" id="E4X125"/>
<keyword evidence="1" id="KW-1133">Transmembrane helix</keyword>
<organism evidence="2">
    <name type="scientific">Oikopleura dioica</name>
    <name type="common">Tunicate</name>
    <dbReference type="NCBI Taxonomy" id="34765"/>
    <lineage>
        <taxon>Eukaryota</taxon>
        <taxon>Metazoa</taxon>
        <taxon>Chordata</taxon>
        <taxon>Tunicata</taxon>
        <taxon>Appendicularia</taxon>
        <taxon>Copelata</taxon>
        <taxon>Oikopleuridae</taxon>
        <taxon>Oikopleura</taxon>
    </lineage>
</organism>
<feature type="transmembrane region" description="Helical" evidence="1">
    <location>
        <begin position="20"/>
        <end position="37"/>
    </location>
</feature>
<dbReference type="InParanoid" id="E4X125"/>
<sequence>MPGLSTVVTITDSTAGSMPIPFWLIIATRILATLGLSGLVWISIFYIISGGLTTLLGLIMFIFGVYHFSMEANFFCVCGMRQRINFPVFLNAFFDSVESYRPSYFYRAVLYFIIPISLAFATDNAVWFMVVNCGSLTLSSLLYGYSVFLIKRSGSSNWITAQPPSSLKN</sequence>
<gene>
    <name evidence="2" type="ORF">GSOID_T00014988001</name>
</gene>
<keyword evidence="3" id="KW-1185">Reference proteome</keyword>
<name>E4X125_OIKDI</name>
<evidence type="ECO:0000256" key="1">
    <source>
        <dbReference type="SAM" id="Phobius"/>
    </source>
</evidence>
<dbReference type="Proteomes" id="UP000001307">
    <property type="component" value="Unassembled WGS sequence"/>
</dbReference>
<evidence type="ECO:0000313" key="3">
    <source>
        <dbReference type="Proteomes" id="UP000001307"/>
    </source>
</evidence>
<feature type="transmembrane region" description="Helical" evidence="1">
    <location>
        <begin position="127"/>
        <end position="150"/>
    </location>
</feature>
<dbReference type="EMBL" id="FN653020">
    <property type="protein sequence ID" value="CBY23060.1"/>
    <property type="molecule type" value="Genomic_DNA"/>
</dbReference>
<evidence type="ECO:0000313" key="2">
    <source>
        <dbReference type="EMBL" id="CBY23060.1"/>
    </source>
</evidence>
<proteinExistence type="predicted"/>
<accession>E4X125</accession>
<dbReference type="OrthoDB" id="10356994at2759"/>
<protein>
    <submittedName>
        <fullName evidence="2">Uncharacterized protein</fullName>
    </submittedName>
</protein>
<keyword evidence="1" id="KW-0472">Membrane</keyword>
<feature type="transmembrane region" description="Helical" evidence="1">
    <location>
        <begin position="44"/>
        <end position="66"/>
    </location>
</feature>